<dbReference type="eggNOG" id="COG1215">
    <property type="taxonomic scope" value="Bacteria"/>
</dbReference>
<dbReference type="PANTHER" id="PTHR43685:SF14">
    <property type="entry name" value="GLYCOSYLTRANSFERASE 2-LIKE DOMAIN-CONTAINING PROTEIN"/>
    <property type="match status" value="1"/>
</dbReference>
<sequence>MAAETCILMTILLLTISLLYASFTLLLWLTWWRIPYVRPAIPAGTGPRITVIIPVRNEAENLPLLLDDLERQTYRNFDVIVADDSSTDDTLAIARERARQASFVLHPLPLSNERTASPKKRAITQSIANADGELIVTTDGDCRVGPRWLETLAAFYQETGATMLIGPVTFATDSSVFASLQIVEFASLIGSGACTLALGRPTMCNGANLCYQKRVFEQVGGFSGVDHLASGDDEFLMHKVAERFPGSIRFVKNRDAIVTTEAHQSLRAFYQQRKRWASKWRAYTSWLPTLLAIFIFMANAAPVVALGGWLVGEFSSQTLLFVLLSKVVPEFLFLRSVLVFLQKNSSVKLIPLTQLIYPFYVILFGLAAQGKGYRWKGRDLT</sequence>
<keyword evidence="4" id="KW-1185">Reference proteome</keyword>
<feature type="transmembrane region" description="Helical" evidence="1">
    <location>
        <begin position="349"/>
        <end position="368"/>
    </location>
</feature>
<dbReference type="InterPro" id="IPR001173">
    <property type="entry name" value="Glyco_trans_2-like"/>
</dbReference>
<keyword evidence="1" id="KW-1133">Transmembrane helix</keyword>
<feature type="transmembrane region" description="Helical" evidence="1">
    <location>
        <begin position="318"/>
        <end position="337"/>
    </location>
</feature>
<keyword evidence="1" id="KW-0812">Transmembrane</keyword>
<dbReference type="GO" id="GO:0016740">
    <property type="term" value="F:transferase activity"/>
    <property type="evidence" value="ECO:0007669"/>
    <property type="project" value="UniProtKB-KW"/>
</dbReference>
<dbReference type="PANTHER" id="PTHR43685">
    <property type="entry name" value="GLYCOSYLTRANSFERASE"/>
    <property type="match status" value="1"/>
</dbReference>
<dbReference type="SUPFAM" id="SSF53448">
    <property type="entry name" value="Nucleotide-diphospho-sugar transferases"/>
    <property type="match status" value="1"/>
</dbReference>
<gene>
    <name evidence="3" type="ORF">BN8_02968</name>
</gene>
<feature type="transmembrane region" description="Helical" evidence="1">
    <location>
        <begin position="6"/>
        <end position="29"/>
    </location>
</feature>
<reference evidence="3 4" key="1">
    <citation type="journal article" date="2012" name="J. Bacteriol.">
        <title>Genome Sequence of the Filamentous Bacterium Fibrisoma limi BUZ 3T.</title>
        <authorList>
            <person name="Filippini M."/>
            <person name="Qi W."/>
            <person name="Jaenicke S."/>
            <person name="Goesmann A."/>
            <person name="Smits T.H."/>
            <person name="Bagheri H.C."/>
        </authorList>
    </citation>
    <scope>NUCLEOTIDE SEQUENCE [LARGE SCALE GENOMIC DNA]</scope>
    <source>
        <strain evidence="4">BUZ 3T</strain>
    </source>
</reference>
<dbReference type="CDD" id="cd04192">
    <property type="entry name" value="GT_2_like_e"/>
    <property type="match status" value="1"/>
</dbReference>
<feature type="transmembrane region" description="Helical" evidence="1">
    <location>
        <begin position="283"/>
        <end position="312"/>
    </location>
</feature>
<dbReference type="InterPro" id="IPR029044">
    <property type="entry name" value="Nucleotide-diphossugar_trans"/>
</dbReference>
<evidence type="ECO:0000256" key="1">
    <source>
        <dbReference type="SAM" id="Phobius"/>
    </source>
</evidence>
<dbReference type="Gene3D" id="3.90.550.10">
    <property type="entry name" value="Spore Coat Polysaccharide Biosynthesis Protein SpsA, Chain A"/>
    <property type="match status" value="1"/>
</dbReference>
<evidence type="ECO:0000259" key="2">
    <source>
        <dbReference type="Pfam" id="PF00535"/>
    </source>
</evidence>
<keyword evidence="3" id="KW-0808">Transferase</keyword>
<feature type="domain" description="Glycosyltransferase 2-like" evidence="2">
    <location>
        <begin position="50"/>
        <end position="182"/>
    </location>
</feature>
<dbReference type="AlphaFoldDB" id="I2GIW3"/>
<dbReference type="Pfam" id="PF00535">
    <property type="entry name" value="Glycos_transf_2"/>
    <property type="match status" value="1"/>
</dbReference>
<keyword evidence="1" id="KW-0472">Membrane</keyword>
<organism evidence="3 4">
    <name type="scientific">Fibrisoma limi BUZ 3</name>
    <dbReference type="NCBI Taxonomy" id="1185876"/>
    <lineage>
        <taxon>Bacteria</taxon>
        <taxon>Pseudomonadati</taxon>
        <taxon>Bacteroidota</taxon>
        <taxon>Cytophagia</taxon>
        <taxon>Cytophagales</taxon>
        <taxon>Spirosomataceae</taxon>
        <taxon>Fibrisoma</taxon>
    </lineage>
</organism>
<dbReference type="STRING" id="1185876.BN8_02968"/>
<protein>
    <submittedName>
        <fullName evidence="3">Glycosyl transferase family 2</fullName>
    </submittedName>
</protein>
<proteinExistence type="predicted"/>
<evidence type="ECO:0000313" key="4">
    <source>
        <dbReference type="Proteomes" id="UP000009309"/>
    </source>
</evidence>
<accession>I2GIW3</accession>
<dbReference type="EMBL" id="CAIT01000006">
    <property type="protein sequence ID" value="CCH53838.1"/>
    <property type="molecule type" value="Genomic_DNA"/>
</dbReference>
<evidence type="ECO:0000313" key="3">
    <source>
        <dbReference type="EMBL" id="CCH53838.1"/>
    </source>
</evidence>
<name>I2GIW3_9BACT</name>
<comment type="caution">
    <text evidence="3">The sequence shown here is derived from an EMBL/GenBank/DDBJ whole genome shotgun (WGS) entry which is preliminary data.</text>
</comment>
<dbReference type="InterPro" id="IPR050834">
    <property type="entry name" value="Glycosyltransf_2"/>
</dbReference>
<dbReference type="Proteomes" id="UP000009309">
    <property type="component" value="Unassembled WGS sequence"/>
</dbReference>